<keyword evidence="1" id="KW-0812">Transmembrane</keyword>
<protein>
    <submittedName>
        <fullName evidence="2">T. brucei spp.-specific protein</fullName>
    </submittedName>
</protein>
<sequence>MHFQTSKSFCCAVKRLCYPMHVLARALLFVLGNRLPGKHVKYIYIYINTHITSPPTSANGKKKCITRCFFTLFIIFFPLSAQSIYYTSTFCACAIFSFLCVCVCARAWCFTFWVHCPYARHMNEHTNTPLSIRVAQWRPLGTNFFLLIYHFFSSSYPPSFVTRMYYSLG</sequence>
<dbReference type="Proteomes" id="UP000002316">
    <property type="component" value="Chromosome 1"/>
</dbReference>
<proteinExistence type="predicted"/>
<dbReference type="AlphaFoldDB" id="C9ZIP7"/>
<dbReference type="RefSeq" id="XP_011771480.1">
    <property type="nucleotide sequence ID" value="XM_011773178.1"/>
</dbReference>
<keyword evidence="1" id="KW-0472">Membrane</keyword>
<keyword evidence="1" id="KW-1133">Transmembrane helix</keyword>
<dbReference type="VEuPathDB" id="TriTrypDB:Tbg972.1.2050"/>
<accession>C9ZIP7</accession>
<evidence type="ECO:0000256" key="1">
    <source>
        <dbReference type="SAM" id="Phobius"/>
    </source>
</evidence>
<organism evidence="2 3">
    <name type="scientific">Trypanosoma brucei gambiense (strain MHOM/CI/86/DAL972)</name>
    <dbReference type="NCBI Taxonomy" id="679716"/>
    <lineage>
        <taxon>Eukaryota</taxon>
        <taxon>Discoba</taxon>
        <taxon>Euglenozoa</taxon>
        <taxon>Kinetoplastea</taxon>
        <taxon>Metakinetoplastina</taxon>
        <taxon>Trypanosomatida</taxon>
        <taxon>Trypanosomatidae</taxon>
        <taxon>Trypanosoma</taxon>
    </lineage>
</organism>
<dbReference type="EMBL" id="FN554964">
    <property type="protein sequence ID" value="CBH09039.1"/>
    <property type="molecule type" value="Genomic_DNA"/>
</dbReference>
<feature type="transmembrane region" description="Helical" evidence="1">
    <location>
        <begin position="68"/>
        <end position="88"/>
    </location>
</feature>
<evidence type="ECO:0000313" key="3">
    <source>
        <dbReference type="Proteomes" id="UP000002316"/>
    </source>
</evidence>
<reference evidence="3" key="1">
    <citation type="journal article" date="2010" name="PLoS Negl. Trop. Dis.">
        <title>The genome sequence of Trypanosoma brucei gambiense, causative agent of chronic human african trypanosomiasis.</title>
        <authorList>
            <person name="Jackson A.P."/>
            <person name="Sanders M."/>
            <person name="Berry A."/>
            <person name="McQuillan J."/>
            <person name="Aslett M.A."/>
            <person name="Quail M.A."/>
            <person name="Chukualim B."/>
            <person name="Capewell P."/>
            <person name="MacLeod A."/>
            <person name="Melville S.E."/>
            <person name="Gibson W."/>
            <person name="Barry J.D."/>
            <person name="Berriman M."/>
            <person name="Hertz-Fowler C."/>
        </authorList>
    </citation>
    <scope>NUCLEOTIDE SEQUENCE [LARGE SCALE GENOMIC DNA]</scope>
    <source>
        <strain evidence="3">MHOM/CI/86/DAL972</strain>
    </source>
</reference>
<dbReference type="KEGG" id="tbg:TbgDal_I2050"/>
<name>C9ZIP7_TRYB9</name>
<gene>
    <name evidence="2" type="ORF">TbgDal_I2050</name>
</gene>
<feature type="transmembrane region" description="Helical" evidence="1">
    <location>
        <begin position="94"/>
        <end position="114"/>
    </location>
</feature>
<evidence type="ECO:0000313" key="2">
    <source>
        <dbReference type="EMBL" id="CBH09039.1"/>
    </source>
</evidence>
<dbReference type="GeneID" id="23858281"/>